<evidence type="ECO:0000256" key="1">
    <source>
        <dbReference type="SAM" id="Coils"/>
    </source>
</evidence>
<feature type="compositionally biased region" description="Pro residues" evidence="2">
    <location>
        <begin position="112"/>
        <end position="124"/>
    </location>
</feature>
<reference evidence="3" key="1">
    <citation type="journal article" date="2019" name="Viruses">
        <title>Detection and Characterization of Invertebrate Iridoviruses Found in Reptiles and Prey Insects in Europe over the Past Two Decades.</title>
        <authorList>
            <person name="Papp T."/>
            <person name="Marschang R.E."/>
        </authorList>
    </citation>
    <scope>NUCLEOTIDE SEQUENCE</scope>
    <source>
        <strain evidence="3">Liz-CrIV</strain>
    </source>
</reference>
<evidence type="ECO:0000256" key="2">
    <source>
        <dbReference type="SAM" id="MobiDB-lite"/>
    </source>
</evidence>
<dbReference type="EMBL" id="MN081869">
    <property type="protein sequence ID" value="QEA08206.1"/>
    <property type="molecule type" value="Genomic_DNA"/>
</dbReference>
<feature type="region of interest" description="Disordered" evidence="2">
    <location>
        <begin position="105"/>
        <end position="126"/>
    </location>
</feature>
<name>A0A5B8RHU9_9VIRU</name>
<proteinExistence type="predicted"/>
<sequence length="135" mass="15241">MYPAIILIGILIVLFVKFNSSEVYSILTSEVTSEGDDEHETETTGCLSKLNTLRATLEAKKRELKTLRTARKKECNEQLAKTQAEVDRIQTKIINFSSKTKIVPLPGGEVGPPYPPRRPNPRPAQLPQLYNYGYY</sequence>
<accession>A0A5B8RHU9</accession>
<protein>
    <submittedName>
        <fullName evidence="3">Uncharacterized protein</fullName>
    </submittedName>
</protein>
<keyword evidence="1" id="KW-0175">Coiled coil</keyword>
<organism evidence="3">
    <name type="scientific">Iridovirus Liz-CrIV</name>
    <dbReference type="NCBI Taxonomy" id="2594309"/>
    <lineage>
        <taxon>Viruses</taxon>
        <taxon>Varidnaviria</taxon>
        <taxon>Bamfordvirae</taxon>
        <taxon>Nucleocytoviricota</taxon>
        <taxon>Megaviricetes</taxon>
        <taxon>Pimascovirales</taxon>
        <taxon>Pimascovirales incertae sedis</taxon>
        <taxon>Iridoviridae</taxon>
    </lineage>
</organism>
<evidence type="ECO:0000313" key="3">
    <source>
        <dbReference type="EMBL" id="QEA08206.1"/>
    </source>
</evidence>
<feature type="coiled-coil region" evidence="1">
    <location>
        <begin position="47"/>
        <end position="92"/>
    </location>
</feature>